<proteinExistence type="predicted"/>
<name>A0A3N6M4B6_9EURY</name>
<gene>
    <name evidence="2" type="ORF">EA462_08710</name>
</gene>
<evidence type="ECO:0000256" key="1">
    <source>
        <dbReference type="SAM" id="MobiDB-lite"/>
    </source>
</evidence>
<accession>A0A3N6M4B6</accession>
<dbReference type="Proteomes" id="UP000273828">
    <property type="component" value="Unassembled WGS sequence"/>
</dbReference>
<dbReference type="AlphaFoldDB" id="A0A3N6M4B6"/>
<evidence type="ECO:0000313" key="2">
    <source>
        <dbReference type="EMBL" id="RQG90071.1"/>
    </source>
</evidence>
<comment type="caution">
    <text evidence="2">The sequence shown here is derived from an EMBL/GenBank/DDBJ whole genome shotgun (WGS) entry which is preliminary data.</text>
</comment>
<sequence>MKPRLVRGFSGNDLQQSLRDRFETVTARRIAGRTRNGLSESHNPLSREPRGTKPVVLEPSTRWLSDHPIETDE</sequence>
<protein>
    <submittedName>
        <fullName evidence="2">Uncharacterized protein</fullName>
    </submittedName>
</protein>
<feature type="region of interest" description="Disordered" evidence="1">
    <location>
        <begin position="29"/>
        <end position="73"/>
    </location>
</feature>
<keyword evidence="3" id="KW-1185">Reference proteome</keyword>
<organism evidence="2 3">
    <name type="scientific">Natrarchaeobius halalkaliphilus</name>
    <dbReference type="NCBI Taxonomy" id="1679091"/>
    <lineage>
        <taxon>Archaea</taxon>
        <taxon>Methanobacteriati</taxon>
        <taxon>Methanobacteriota</taxon>
        <taxon>Stenosarchaea group</taxon>
        <taxon>Halobacteria</taxon>
        <taxon>Halobacteriales</taxon>
        <taxon>Natrialbaceae</taxon>
        <taxon>Natrarchaeobius</taxon>
    </lineage>
</organism>
<evidence type="ECO:0000313" key="3">
    <source>
        <dbReference type="Proteomes" id="UP000273828"/>
    </source>
</evidence>
<dbReference type="EMBL" id="REFY01000003">
    <property type="protein sequence ID" value="RQG90071.1"/>
    <property type="molecule type" value="Genomic_DNA"/>
</dbReference>
<reference evidence="2 3" key="1">
    <citation type="submission" date="2018-10" db="EMBL/GenBank/DDBJ databases">
        <title>Natrarchaeobius chitinivorans gen. nov., sp. nov., and Natrarchaeobius haloalkaliphilus sp. nov., alkaliphilic, chitin-utilizing haloarchaea from hypersaline alkaline lakes.</title>
        <authorList>
            <person name="Sorokin D.Y."/>
            <person name="Elcheninov A.G."/>
            <person name="Kostrikina N.A."/>
            <person name="Bale N.J."/>
            <person name="Sinninghe Damste J.S."/>
            <person name="Khijniak T.V."/>
            <person name="Kublanov I.V."/>
            <person name="Toshchakov S.V."/>
        </authorList>
    </citation>
    <scope>NUCLEOTIDE SEQUENCE [LARGE SCALE GENOMIC DNA]</scope>
    <source>
        <strain evidence="2 3">AArcht-Sl</strain>
    </source>
</reference>
<feature type="compositionally biased region" description="Basic and acidic residues" evidence="1">
    <location>
        <begin position="64"/>
        <end position="73"/>
    </location>
</feature>